<evidence type="ECO:0000313" key="2">
    <source>
        <dbReference type="EMBL" id="MBI1757424.1"/>
    </source>
</evidence>
<protein>
    <submittedName>
        <fullName evidence="2">TfoX/Sxy family protein</fullName>
    </submittedName>
</protein>
<gene>
    <name evidence="2" type="ORF">HYR64_09995</name>
</gene>
<proteinExistence type="predicted"/>
<dbReference type="EMBL" id="JACOSL010000062">
    <property type="protein sequence ID" value="MBI1757424.1"/>
    <property type="molecule type" value="Genomic_DNA"/>
</dbReference>
<dbReference type="Gene3D" id="3.30.1460.30">
    <property type="entry name" value="YgaC/TfoX-N like chaperone"/>
    <property type="match status" value="1"/>
</dbReference>
<dbReference type="AlphaFoldDB" id="A0A931PUG8"/>
<evidence type="ECO:0000313" key="3">
    <source>
        <dbReference type="Proteomes" id="UP000727962"/>
    </source>
</evidence>
<sequence>MDQMVYRPLRYEQMMRAAEAFDVRARRMFAGMGIYTGEKMFAYLYDEEIGLKLSPDDLAQAMSIPGASPLRPDPNADPMPQYVKMPREVLDNYDTFTIWVQRSADYARNKVH</sequence>
<organism evidence="2 3">
    <name type="scientific">Fimbriimonas ginsengisoli</name>
    <dbReference type="NCBI Taxonomy" id="1005039"/>
    <lineage>
        <taxon>Bacteria</taxon>
        <taxon>Bacillati</taxon>
        <taxon>Armatimonadota</taxon>
        <taxon>Fimbriimonadia</taxon>
        <taxon>Fimbriimonadales</taxon>
        <taxon>Fimbriimonadaceae</taxon>
        <taxon>Fimbriimonas</taxon>
    </lineage>
</organism>
<comment type="caution">
    <text evidence="2">The sequence shown here is derived from an EMBL/GenBank/DDBJ whole genome shotgun (WGS) entry which is preliminary data.</text>
</comment>
<dbReference type="Pfam" id="PF04993">
    <property type="entry name" value="TfoX_N"/>
    <property type="match status" value="1"/>
</dbReference>
<reference evidence="2" key="1">
    <citation type="submission" date="2020-07" db="EMBL/GenBank/DDBJ databases">
        <title>Huge and variable diversity of episymbiotic CPR bacteria and DPANN archaea in groundwater ecosystems.</title>
        <authorList>
            <person name="He C.Y."/>
            <person name="Keren R."/>
            <person name="Whittaker M."/>
            <person name="Farag I.F."/>
            <person name="Doudna J."/>
            <person name="Cate J.H.D."/>
            <person name="Banfield J.F."/>
        </authorList>
    </citation>
    <scope>NUCLEOTIDE SEQUENCE</scope>
    <source>
        <strain evidence="2">NC_groundwater_17_Pr7_B-0.1um_64_12</strain>
    </source>
</reference>
<dbReference type="InterPro" id="IPR007076">
    <property type="entry name" value="TfoX_N"/>
</dbReference>
<evidence type="ECO:0000259" key="1">
    <source>
        <dbReference type="Pfam" id="PF04993"/>
    </source>
</evidence>
<name>A0A931PUG8_FIMGI</name>
<dbReference type="SUPFAM" id="SSF159894">
    <property type="entry name" value="YgaC/TfoX-N like"/>
    <property type="match status" value="1"/>
</dbReference>
<dbReference type="Proteomes" id="UP000727962">
    <property type="component" value="Unassembled WGS sequence"/>
</dbReference>
<feature type="domain" description="TfoX N-terminal" evidence="1">
    <location>
        <begin position="22"/>
        <end position="105"/>
    </location>
</feature>
<accession>A0A931PUG8</accession>